<evidence type="ECO:0000313" key="3">
    <source>
        <dbReference type="Proteomes" id="UP001597261"/>
    </source>
</evidence>
<gene>
    <name evidence="2" type="ORF">ACFSL4_25200</name>
</gene>
<protein>
    <recommendedName>
        <fullName evidence="4">Helix-turn-helix domain-containing protein</fullName>
    </recommendedName>
</protein>
<accession>A0ABW4IVI3</accession>
<dbReference type="EMBL" id="JBHUDX010000075">
    <property type="protein sequence ID" value="MFD1661410.1"/>
    <property type="molecule type" value="Genomic_DNA"/>
</dbReference>
<proteinExistence type="predicted"/>
<name>A0ABW4IVI3_9ACTN</name>
<evidence type="ECO:0008006" key="4">
    <source>
        <dbReference type="Google" id="ProtNLM"/>
    </source>
</evidence>
<keyword evidence="3" id="KW-1185">Reference proteome</keyword>
<evidence type="ECO:0000256" key="1">
    <source>
        <dbReference type="SAM" id="MobiDB-lite"/>
    </source>
</evidence>
<dbReference type="RefSeq" id="WP_381087234.1">
    <property type="nucleotide sequence ID" value="NZ_JBHUDX010000075.1"/>
</dbReference>
<dbReference type="Proteomes" id="UP001597261">
    <property type="component" value="Unassembled WGS sequence"/>
</dbReference>
<organism evidence="2 3">
    <name type="scientific">Streptomyces caeni</name>
    <dbReference type="NCBI Taxonomy" id="2307231"/>
    <lineage>
        <taxon>Bacteria</taxon>
        <taxon>Bacillati</taxon>
        <taxon>Actinomycetota</taxon>
        <taxon>Actinomycetes</taxon>
        <taxon>Kitasatosporales</taxon>
        <taxon>Streptomycetaceae</taxon>
        <taxon>Streptomyces</taxon>
    </lineage>
</organism>
<sequence>MPSTKSSLLVAVEELTAVHSRYDSLRSDNAGSSGDAPQPGGDGKLDIARARRDEGESVTSIAKAPGVHRATLSRHLAERA</sequence>
<feature type="region of interest" description="Disordered" evidence="1">
    <location>
        <begin position="22"/>
        <end position="80"/>
    </location>
</feature>
<reference evidence="3" key="1">
    <citation type="journal article" date="2019" name="Int. J. Syst. Evol. Microbiol.">
        <title>The Global Catalogue of Microorganisms (GCM) 10K type strain sequencing project: providing services to taxonomists for standard genome sequencing and annotation.</title>
        <authorList>
            <consortium name="The Broad Institute Genomics Platform"/>
            <consortium name="The Broad Institute Genome Sequencing Center for Infectious Disease"/>
            <person name="Wu L."/>
            <person name="Ma J."/>
        </authorList>
    </citation>
    <scope>NUCLEOTIDE SEQUENCE [LARGE SCALE GENOMIC DNA]</scope>
    <source>
        <strain evidence="3">CGMCC 1.12470</strain>
    </source>
</reference>
<evidence type="ECO:0000313" key="2">
    <source>
        <dbReference type="EMBL" id="MFD1661410.1"/>
    </source>
</evidence>
<feature type="compositionally biased region" description="Basic and acidic residues" evidence="1">
    <location>
        <begin position="43"/>
        <end position="55"/>
    </location>
</feature>
<comment type="caution">
    <text evidence="2">The sequence shown here is derived from an EMBL/GenBank/DDBJ whole genome shotgun (WGS) entry which is preliminary data.</text>
</comment>